<evidence type="ECO:0000256" key="2">
    <source>
        <dbReference type="ARBA" id="ARBA00010735"/>
    </source>
</evidence>
<evidence type="ECO:0000256" key="8">
    <source>
        <dbReference type="SAM" id="Phobius"/>
    </source>
</evidence>
<gene>
    <name evidence="9" type="ORF">TSYNT_9190</name>
</gene>
<protein>
    <submittedName>
        <fullName evidence="9">4-azaleucine resistance probable transporter AzlC</fullName>
    </submittedName>
</protein>
<keyword evidence="4" id="KW-1003">Cell membrane</keyword>
<feature type="transmembrane region" description="Helical" evidence="8">
    <location>
        <begin position="71"/>
        <end position="91"/>
    </location>
</feature>
<keyword evidence="7 8" id="KW-0472">Membrane</keyword>
<dbReference type="GO" id="GO:0005886">
    <property type="term" value="C:plasma membrane"/>
    <property type="evidence" value="ECO:0007669"/>
    <property type="project" value="UniProtKB-SubCell"/>
</dbReference>
<dbReference type="EMBL" id="DF977003">
    <property type="protein sequence ID" value="GAQ25938.1"/>
    <property type="molecule type" value="Genomic_DNA"/>
</dbReference>
<feature type="transmembrane region" description="Helical" evidence="8">
    <location>
        <begin position="21"/>
        <end position="40"/>
    </location>
</feature>
<evidence type="ECO:0000256" key="5">
    <source>
        <dbReference type="ARBA" id="ARBA00022692"/>
    </source>
</evidence>
<keyword evidence="6 8" id="KW-1133">Transmembrane helix</keyword>
<dbReference type="PANTHER" id="PTHR34979:SF1">
    <property type="entry name" value="INNER MEMBRANE PROTEIN YGAZ"/>
    <property type="match status" value="1"/>
</dbReference>
<sequence length="229" mass="25053">MQQSKEKNDLIFGIKRAIPIVFGYIPVGFAMGVTASNTGLTPFETGLMSVFVYAGSAQFVAIDMIRSNASFIAIIITTFLVNLRHLLFSASLAPHFQHIKQKLIFIISFFITDESFAVSITDAEQGSLSHSYYLGLYITAYLSWILSTVIGAAFGNLIPDTKALGFDFALPGMFLALLCMQLKNIKFIFVSLISGLLSIILIYLMPGNWNVILAAVIAAVIGVFIDDED</sequence>
<comment type="similarity">
    <text evidence="2">Belongs to the AzlC family.</text>
</comment>
<dbReference type="Pfam" id="PF03591">
    <property type="entry name" value="AzlC"/>
    <property type="match status" value="1"/>
</dbReference>
<dbReference type="AlphaFoldDB" id="A0A0U9HGF6"/>
<name>A0A0U9HGF6_9FIRM</name>
<evidence type="ECO:0000313" key="9">
    <source>
        <dbReference type="EMBL" id="GAQ25938.1"/>
    </source>
</evidence>
<dbReference type="STRING" id="224999.GCA_001485475_01976"/>
<evidence type="ECO:0000256" key="4">
    <source>
        <dbReference type="ARBA" id="ARBA00022475"/>
    </source>
</evidence>
<dbReference type="InterPro" id="IPR011606">
    <property type="entry name" value="Brnchd-chn_aa_trnsp_permease"/>
</dbReference>
<feature type="transmembrane region" description="Helical" evidence="8">
    <location>
        <begin position="209"/>
        <end position="225"/>
    </location>
</feature>
<evidence type="ECO:0000256" key="3">
    <source>
        <dbReference type="ARBA" id="ARBA00022448"/>
    </source>
</evidence>
<feature type="transmembrane region" description="Helical" evidence="8">
    <location>
        <begin position="46"/>
        <end position="64"/>
    </location>
</feature>
<comment type="subcellular location">
    <subcellularLocation>
        <location evidence="1">Cell membrane</location>
        <topology evidence="1">Multi-pass membrane protein</topology>
    </subcellularLocation>
</comment>
<keyword evidence="10" id="KW-1185">Reference proteome</keyword>
<feature type="transmembrane region" description="Helical" evidence="8">
    <location>
        <begin position="132"/>
        <end position="157"/>
    </location>
</feature>
<evidence type="ECO:0000313" key="10">
    <source>
        <dbReference type="Proteomes" id="UP000062160"/>
    </source>
</evidence>
<proteinExistence type="inferred from homology"/>
<evidence type="ECO:0000256" key="6">
    <source>
        <dbReference type="ARBA" id="ARBA00022989"/>
    </source>
</evidence>
<organism evidence="9">
    <name type="scientific">Tepidanaerobacter syntrophicus</name>
    <dbReference type="NCBI Taxonomy" id="224999"/>
    <lineage>
        <taxon>Bacteria</taxon>
        <taxon>Bacillati</taxon>
        <taxon>Bacillota</taxon>
        <taxon>Clostridia</taxon>
        <taxon>Thermosediminibacterales</taxon>
        <taxon>Tepidanaerobacteraceae</taxon>
        <taxon>Tepidanaerobacter</taxon>
    </lineage>
</organism>
<keyword evidence="5 8" id="KW-0812">Transmembrane</keyword>
<dbReference type="GO" id="GO:1903785">
    <property type="term" value="P:L-valine transmembrane transport"/>
    <property type="evidence" value="ECO:0007669"/>
    <property type="project" value="TreeGrafter"/>
</dbReference>
<accession>A0A0U9HGF6</accession>
<evidence type="ECO:0000256" key="7">
    <source>
        <dbReference type="ARBA" id="ARBA00023136"/>
    </source>
</evidence>
<reference evidence="9" key="1">
    <citation type="journal article" date="2016" name="Genome Announc.">
        <title>Draft Genome Sequence of the Syntrophic Lactate-Degrading Bacterium Tepidanaerobacter syntrophicus JLT.</title>
        <authorList>
            <person name="Matsuura N."/>
            <person name="Ohashi A."/>
            <person name="Tourlousse D.M."/>
            <person name="Sekiguchi Y."/>
        </authorList>
    </citation>
    <scope>NUCLEOTIDE SEQUENCE [LARGE SCALE GENOMIC DNA]</scope>
    <source>
        <strain evidence="9">JL</strain>
    </source>
</reference>
<dbReference type="Proteomes" id="UP000062160">
    <property type="component" value="Unassembled WGS sequence"/>
</dbReference>
<evidence type="ECO:0000256" key="1">
    <source>
        <dbReference type="ARBA" id="ARBA00004651"/>
    </source>
</evidence>
<dbReference type="OrthoDB" id="3177005at2"/>
<dbReference type="PANTHER" id="PTHR34979">
    <property type="entry name" value="INNER MEMBRANE PROTEIN YGAZ"/>
    <property type="match status" value="1"/>
</dbReference>
<keyword evidence="3" id="KW-0813">Transport</keyword>
<feature type="transmembrane region" description="Helical" evidence="8">
    <location>
        <begin position="103"/>
        <end position="120"/>
    </location>
</feature>